<sequence>MKQKSTAYTESQYPSKEERKSLVDELKLSDSQVDQWFTHKCDQEGTTKHGTFTLEQTKALQKAYTESGYPSKEKRKSLVDKLKLSKSQIDQWFKCKHNQEGITTSGPFILEQTKALQKAYTKSQYPSKEKRKSLVDELKLSKSQVDKWFTHKCASSKKAATPGTSPIPNPAKLLAIPGPSAAPLLASIPGPSSASTAASTSNCHELVLLLSLSSLFPLPWF</sequence>
<dbReference type="InterPro" id="IPR001356">
    <property type="entry name" value="HD"/>
</dbReference>
<dbReference type="Gene3D" id="1.10.10.60">
    <property type="entry name" value="Homeodomain-like"/>
    <property type="match status" value="3"/>
</dbReference>
<keyword evidence="1 2" id="KW-0371">Homeobox</keyword>
<accession>A0ABR1JRE4</accession>
<proteinExistence type="predicted"/>
<reference evidence="5 6" key="1">
    <citation type="submission" date="2024-01" db="EMBL/GenBank/DDBJ databases">
        <title>A draft genome for the cacao thread blight pathogen Marasmiellus scandens.</title>
        <authorList>
            <person name="Baruah I.K."/>
            <person name="Leung J."/>
            <person name="Bukari Y."/>
            <person name="Amoako-Attah I."/>
            <person name="Meinhardt L.W."/>
            <person name="Bailey B.A."/>
            <person name="Cohen S.P."/>
        </authorList>
    </citation>
    <scope>NUCLEOTIDE SEQUENCE [LARGE SCALE GENOMIC DNA]</scope>
    <source>
        <strain evidence="5 6">GH-19</strain>
    </source>
</reference>
<keyword evidence="1 2" id="KW-0539">Nucleus</keyword>
<dbReference type="SMART" id="SM00389">
    <property type="entry name" value="HOX"/>
    <property type="match status" value="2"/>
</dbReference>
<keyword evidence="6" id="KW-1185">Reference proteome</keyword>
<feature type="DNA-binding region" description="Homeobox" evidence="1">
    <location>
        <begin position="45"/>
        <end position="104"/>
    </location>
</feature>
<evidence type="ECO:0000313" key="5">
    <source>
        <dbReference type="EMBL" id="KAK7465611.1"/>
    </source>
</evidence>
<dbReference type="EMBL" id="JBANRG010000009">
    <property type="protein sequence ID" value="KAK7463643.1"/>
    <property type="molecule type" value="Genomic_DNA"/>
</dbReference>
<keyword evidence="1 2" id="KW-0238">DNA-binding</keyword>
<evidence type="ECO:0000256" key="2">
    <source>
        <dbReference type="RuleBase" id="RU000682"/>
    </source>
</evidence>
<dbReference type="SUPFAM" id="SSF46689">
    <property type="entry name" value="Homeodomain-like"/>
    <property type="match status" value="3"/>
</dbReference>
<feature type="DNA-binding region" description="Homeobox" evidence="1">
    <location>
        <begin position="113"/>
        <end position="160"/>
    </location>
</feature>
<feature type="domain" description="Homeobox" evidence="3">
    <location>
        <begin position="43"/>
        <end position="103"/>
    </location>
</feature>
<dbReference type="InterPro" id="IPR044977">
    <property type="entry name" value="RLT1-3"/>
</dbReference>
<dbReference type="PANTHER" id="PTHR36968">
    <property type="entry name" value="HOMEOBOX-DDT DOMAIN PROTEIN RLT2"/>
    <property type="match status" value="1"/>
</dbReference>
<evidence type="ECO:0000259" key="3">
    <source>
        <dbReference type="PROSITE" id="PS50071"/>
    </source>
</evidence>
<protein>
    <recommendedName>
        <fullName evidence="3">Homeobox domain-containing protein</fullName>
    </recommendedName>
</protein>
<comment type="subcellular location">
    <subcellularLocation>
        <location evidence="1 2">Nucleus</location>
    </subcellularLocation>
</comment>
<evidence type="ECO:0000256" key="1">
    <source>
        <dbReference type="PROSITE-ProRule" id="PRU00108"/>
    </source>
</evidence>
<comment type="caution">
    <text evidence="5">The sequence shown here is derived from an EMBL/GenBank/DDBJ whole genome shotgun (WGS) entry which is preliminary data.</text>
</comment>
<name>A0ABR1JRE4_9AGAR</name>
<evidence type="ECO:0000313" key="6">
    <source>
        <dbReference type="Proteomes" id="UP001498398"/>
    </source>
</evidence>
<dbReference type="Proteomes" id="UP001498398">
    <property type="component" value="Unassembled WGS sequence"/>
</dbReference>
<dbReference type="EMBL" id="JBANRG010000006">
    <property type="protein sequence ID" value="KAK7465611.1"/>
    <property type="molecule type" value="Genomic_DNA"/>
</dbReference>
<dbReference type="InterPro" id="IPR009057">
    <property type="entry name" value="Homeodomain-like_sf"/>
</dbReference>
<dbReference type="CDD" id="cd00086">
    <property type="entry name" value="homeodomain"/>
    <property type="match status" value="3"/>
</dbReference>
<evidence type="ECO:0000313" key="4">
    <source>
        <dbReference type="EMBL" id="KAK7463643.1"/>
    </source>
</evidence>
<gene>
    <name evidence="5" type="ORF">VKT23_005583</name>
    <name evidence="4" type="ORF">VKT23_006986</name>
</gene>
<dbReference type="PROSITE" id="PS50071">
    <property type="entry name" value="HOMEOBOX_2"/>
    <property type="match status" value="3"/>
</dbReference>
<feature type="domain" description="Homeobox" evidence="3">
    <location>
        <begin position="1"/>
        <end position="40"/>
    </location>
</feature>
<feature type="DNA-binding region" description="Homeobox" evidence="1">
    <location>
        <begin position="3"/>
        <end position="41"/>
    </location>
</feature>
<feature type="domain" description="Homeobox" evidence="3">
    <location>
        <begin position="111"/>
        <end position="159"/>
    </location>
</feature>
<organism evidence="5 6">
    <name type="scientific">Marasmiellus scandens</name>
    <dbReference type="NCBI Taxonomy" id="2682957"/>
    <lineage>
        <taxon>Eukaryota</taxon>
        <taxon>Fungi</taxon>
        <taxon>Dikarya</taxon>
        <taxon>Basidiomycota</taxon>
        <taxon>Agaricomycotina</taxon>
        <taxon>Agaricomycetes</taxon>
        <taxon>Agaricomycetidae</taxon>
        <taxon>Agaricales</taxon>
        <taxon>Marasmiineae</taxon>
        <taxon>Omphalotaceae</taxon>
        <taxon>Marasmiellus</taxon>
    </lineage>
</organism>
<dbReference type="PANTHER" id="PTHR36968:SF5">
    <property type="entry name" value="HOMEOBOX-DDT DOMAIN PROTEIN RLT2"/>
    <property type="match status" value="1"/>
</dbReference>
<dbReference type="Pfam" id="PF00046">
    <property type="entry name" value="Homeodomain"/>
    <property type="match status" value="3"/>
</dbReference>